<evidence type="ECO:0000259" key="6">
    <source>
        <dbReference type="PROSITE" id="PS51078"/>
    </source>
</evidence>
<keyword evidence="3" id="KW-0804">Transcription</keyword>
<evidence type="ECO:0000256" key="2">
    <source>
        <dbReference type="ARBA" id="ARBA00023125"/>
    </source>
</evidence>
<gene>
    <name evidence="7" type="primary">iclR</name>
    <name evidence="7" type="ordered locus">RSPO_m01034</name>
</gene>
<geneLocation type="plasmid" evidence="8"/>
<keyword evidence="1" id="KW-0805">Transcription regulation</keyword>
<dbReference type="InterPro" id="IPR029016">
    <property type="entry name" value="GAF-like_dom_sf"/>
</dbReference>
<dbReference type="PANTHER" id="PTHR30136:SF8">
    <property type="entry name" value="TRANSCRIPTIONAL REGULATORY PROTEIN"/>
    <property type="match status" value="1"/>
</dbReference>
<reference evidence="7 8" key="1">
    <citation type="journal article" date="2011" name="J. Bacteriol.">
        <title>Complete genome sequence of the plant pathogen Ralstonia solanacearum strain Po82.</title>
        <authorList>
            <person name="Xu J."/>
            <person name="Zheng H.J."/>
            <person name="Liu L."/>
            <person name="Pan Z.C."/>
            <person name="Prior P."/>
            <person name="Tang B."/>
            <person name="Xu J.S."/>
            <person name="Zhang H."/>
            <person name="Tian Q."/>
            <person name="Zhang L.Q."/>
            <person name="Feng J."/>
        </authorList>
    </citation>
    <scope>NUCLEOTIDE SEQUENCE [LARGE SCALE GENOMIC DNA]</scope>
    <source>
        <strain evidence="8">Po82</strain>
    </source>
</reference>
<name>F6GAF6_RALS8</name>
<dbReference type="HOGENOM" id="CLU_062618_2_0_4"/>
<dbReference type="SMART" id="SM00346">
    <property type="entry name" value="HTH_ICLR"/>
    <property type="match status" value="1"/>
</dbReference>
<dbReference type="SUPFAM" id="SSF46785">
    <property type="entry name" value="Winged helix' DNA-binding domain"/>
    <property type="match status" value="1"/>
</dbReference>
<dbReference type="KEGG" id="rsn:RSPO_m01034"/>
<dbReference type="AlphaFoldDB" id="F6GAF6"/>
<dbReference type="InterPro" id="IPR014757">
    <property type="entry name" value="Tscrpt_reg_IclR_C"/>
</dbReference>
<dbReference type="PROSITE" id="PS51077">
    <property type="entry name" value="HTH_ICLR"/>
    <property type="match status" value="1"/>
</dbReference>
<dbReference type="Gene3D" id="3.30.450.40">
    <property type="match status" value="1"/>
</dbReference>
<organism evidence="7 8">
    <name type="scientific">Ralstonia solanacearum (strain Po82)</name>
    <dbReference type="NCBI Taxonomy" id="1031711"/>
    <lineage>
        <taxon>Bacteria</taxon>
        <taxon>Pseudomonadati</taxon>
        <taxon>Pseudomonadota</taxon>
        <taxon>Betaproteobacteria</taxon>
        <taxon>Burkholderiales</taxon>
        <taxon>Burkholderiaceae</taxon>
        <taxon>Ralstonia</taxon>
        <taxon>Ralstonia solanacearum species complex</taxon>
    </lineage>
</organism>
<dbReference type="SUPFAM" id="SSF55781">
    <property type="entry name" value="GAF domain-like"/>
    <property type="match status" value="1"/>
</dbReference>
<protein>
    <submittedName>
        <fullName evidence="7">Transcriptional regulator, IclR family</fullName>
    </submittedName>
</protein>
<dbReference type="InterPro" id="IPR036388">
    <property type="entry name" value="WH-like_DNA-bd_sf"/>
</dbReference>
<dbReference type="PANTHER" id="PTHR30136">
    <property type="entry name" value="HELIX-TURN-HELIX TRANSCRIPTIONAL REGULATOR, ICLR FAMILY"/>
    <property type="match status" value="1"/>
</dbReference>
<evidence type="ECO:0000256" key="3">
    <source>
        <dbReference type="ARBA" id="ARBA00023163"/>
    </source>
</evidence>
<evidence type="ECO:0000256" key="4">
    <source>
        <dbReference type="SAM" id="MobiDB-lite"/>
    </source>
</evidence>
<dbReference type="GO" id="GO:0045892">
    <property type="term" value="P:negative regulation of DNA-templated transcription"/>
    <property type="evidence" value="ECO:0007669"/>
    <property type="project" value="TreeGrafter"/>
</dbReference>
<keyword evidence="2" id="KW-0238">DNA-binding</keyword>
<sequence length="317" mass="33591">MPGKASVLRSRHLPAPGIRQPAPHKVMETSEVESDAPPQGDAEGAHAGRDRAGIQSIEVGAQLLAALTRASRAMALGDLARAAGMHPSKAHRYLVSLQRVGAVSQDPLTGRYELGPFALRLGLASLNRVEAVSRARPLLASLRDRTGHTIGIAVWSERGPTVVHWERAGGAPGVNLRIGDVMPMLNSATGRLFGAYLPIEQTLPLVERELHARANDDLPGLPRSLTDYYRLCEDVRAQGAAWVSGGLLPGVSALSLPVFGARGELALVLIALNLQPLFLAGPGGELEKTLRTFVDQLSAMLRSPASPAARGGGRRSR</sequence>
<dbReference type="Pfam" id="PF01614">
    <property type="entry name" value="IclR_C"/>
    <property type="match status" value="1"/>
</dbReference>
<feature type="domain" description="HTH iclR-type" evidence="5">
    <location>
        <begin position="54"/>
        <end position="116"/>
    </location>
</feature>
<keyword evidence="7" id="KW-0614">Plasmid</keyword>
<dbReference type="InterPro" id="IPR050707">
    <property type="entry name" value="HTH_MetabolicPath_Reg"/>
</dbReference>
<evidence type="ECO:0000259" key="5">
    <source>
        <dbReference type="PROSITE" id="PS51077"/>
    </source>
</evidence>
<accession>F6GAF6</accession>
<dbReference type="GO" id="GO:0003700">
    <property type="term" value="F:DNA-binding transcription factor activity"/>
    <property type="evidence" value="ECO:0007669"/>
    <property type="project" value="TreeGrafter"/>
</dbReference>
<feature type="domain" description="IclR-ED" evidence="6">
    <location>
        <begin position="117"/>
        <end position="314"/>
    </location>
</feature>
<dbReference type="Gene3D" id="1.10.10.10">
    <property type="entry name" value="Winged helix-like DNA-binding domain superfamily/Winged helix DNA-binding domain"/>
    <property type="match status" value="1"/>
</dbReference>
<dbReference type="Proteomes" id="UP000007953">
    <property type="component" value="Plasmid megaplasmid"/>
</dbReference>
<dbReference type="EMBL" id="CP002820">
    <property type="protein sequence ID" value="AEG71671.1"/>
    <property type="molecule type" value="Genomic_DNA"/>
</dbReference>
<evidence type="ECO:0000313" key="8">
    <source>
        <dbReference type="Proteomes" id="UP000007953"/>
    </source>
</evidence>
<dbReference type="InterPro" id="IPR036390">
    <property type="entry name" value="WH_DNA-bd_sf"/>
</dbReference>
<dbReference type="Pfam" id="PF09339">
    <property type="entry name" value="HTH_IclR"/>
    <property type="match status" value="1"/>
</dbReference>
<feature type="region of interest" description="Disordered" evidence="4">
    <location>
        <begin position="1"/>
        <end position="49"/>
    </location>
</feature>
<dbReference type="InterPro" id="IPR005471">
    <property type="entry name" value="Tscrpt_reg_IclR_N"/>
</dbReference>
<dbReference type="PATRIC" id="fig|1031711.3.peg.4235"/>
<evidence type="ECO:0000313" key="7">
    <source>
        <dbReference type="EMBL" id="AEG71671.1"/>
    </source>
</evidence>
<evidence type="ECO:0000256" key="1">
    <source>
        <dbReference type="ARBA" id="ARBA00023015"/>
    </source>
</evidence>
<dbReference type="GO" id="GO:0003677">
    <property type="term" value="F:DNA binding"/>
    <property type="evidence" value="ECO:0007669"/>
    <property type="project" value="UniProtKB-KW"/>
</dbReference>
<dbReference type="FunFam" id="1.10.10.10:FF:000056">
    <property type="entry name" value="IclR family transcriptional regulator"/>
    <property type="match status" value="1"/>
</dbReference>
<proteinExistence type="predicted"/>
<dbReference type="PROSITE" id="PS51078">
    <property type="entry name" value="ICLR_ED"/>
    <property type="match status" value="1"/>
</dbReference>